<evidence type="ECO:0000313" key="3">
    <source>
        <dbReference type="Proteomes" id="UP000032141"/>
    </source>
</evidence>
<dbReference type="Pfam" id="PF04827">
    <property type="entry name" value="Plant_tran"/>
    <property type="match status" value="1"/>
</dbReference>
<dbReference type="HOGENOM" id="CLU_012390_5_2_1"/>
<evidence type="ECO:0008006" key="4">
    <source>
        <dbReference type="Google" id="ProtNLM"/>
    </source>
</evidence>
<dbReference type="AlphaFoldDB" id="A0A0D3E336"/>
<name>A0A0D3E336_BRAOL</name>
<dbReference type="PANTHER" id="PTHR47150">
    <property type="entry name" value="OS12G0169200 PROTEIN"/>
    <property type="match status" value="1"/>
</dbReference>
<keyword evidence="3" id="KW-1185">Reference proteome</keyword>
<accession>A0A0D3E336</accession>
<proteinExistence type="predicted"/>
<sequence>MGQDYSYTQPSSSDEYDLTSLLEAGAALYAEEAESSYNIGEPIQCPPQQFQYLCGGHTNAEEMRAIETQLSLLKDQVRESDQKLAKLKKTVCDELCKKTSWLQFLEQLRRIVQEYLTWRLSLSESPIDLDSPERVWFGSQPPEPVGFGSQAPVGESGETVVESAIKERRKWSPQEDLILIGAQLNTNKDAVKNTEQKAGAFWKRIIDYYNASPLLVGTIPRELTPAKQRWARINADVSKFVGCYDQAMREQKSGENDDDLMKAAPDYYFKDQGHKFSMEHAWRELRRDQKWCSACKDGGKDKRKHVLEVDIDEEEGRPVGVKAAKATSKKKKSGKEEELSRLQAIMEIKQKLSNQKLLDRLLAKKVPLTEMETSLKLKLMSDMFSSKSEASHSLEACFPFFQQRRDATGRWSLTALQKCTAAIRLLAYGTVADTVDEYLRLGETTALSCLHNFTDGIIQLLEDEYLRRPTPEDLQRLLDIGEKRGFPRMVGSIDCTLNDINVLDWSPVFDDILQGRALRVKYVVNRHTYKLAYYLTDGIYPKWSTFIQSITLPQTPQQELFAKIQEATRKDVERAFGVLQSRFAIVRNPVKTLNKEKIGKIMRACIILHNMIVEDERDEYSRIDISEFEEGDIPRCSEVESEWPTNLNNIFPSRNDLRDRQTHERLKNDLIQNI</sequence>
<dbReference type="InterPro" id="IPR006912">
    <property type="entry name" value="Harbinger_derived_prot"/>
</dbReference>
<feature type="coiled-coil region" evidence="1">
    <location>
        <begin position="63"/>
        <end position="90"/>
    </location>
</feature>
<organism evidence="2 3">
    <name type="scientific">Brassica oleracea var. oleracea</name>
    <dbReference type="NCBI Taxonomy" id="109376"/>
    <lineage>
        <taxon>Eukaryota</taxon>
        <taxon>Viridiplantae</taxon>
        <taxon>Streptophyta</taxon>
        <taxon>Embryophyta</taxon>
        <taxon>Tracheophyta</taxon>
        <taxon>Spermatophyta</taxon>
        <taxon>Magnoliopsida</taxon>
        <taxon>eudicotyledons</taxon>
        <taxon>Gunneridae</taxon>
        <taxon>Pentapetalae</taxon>
        <taxon>rosids</taxon>
        <taxon>malvids</taxon>
        <taxon>Brassicales</taxon>
        <taxon>Brassicaceae</taxon>
        <taxon>Brassiceae</taxon>
        <taxon>Brassica</taxon>
    </lineage>
</organism>
<dbReference type="Proteomes" id="UP000032141">
    <property type="component" value="Chromosome C9"/>
</dbReference>
<dbReference type="EnsemblPlants" id="Bo9g024340.1">
    <property type="protein sequence ID" value="Bo9g024340.1"/>
    <property type="gene ID" value="Bo9g024340"/>
</dbReference>
<evidence type="ECO:0000313" key="2">
    <source>
        <dbReference type="EnsemblPlants" id="Bo9g024340.1"/>
    </source>
</evidence>
<reference evidence="2" key="2">
    <citation type="submission" date="2015-03" db="UniProtKB">
        <authorList>
            <consortium name="EnsemblPlants"/>
        </authorList>
    </citation>
    <scope>IDENTIFICATION</scope>
</reference>
<protein>
    <recommendedName>
        <fullName evidence="4">Myb-like domain-containing protein</fullName>
    </recommendedName>
</protein>
<dbReference type="PANTHER" id="PTHR47150:SF5">
    <property type="entry name" value="OS07G0546750 PROTEIN"/>
    <property type="match status" value="1"/>
</dbReference>
<evidence type="ECO:0000256" key="1">
    <source>
        <dbReference type="SAM" id="Coils"/>
    </source>
</evidence>
<reference evidence="2 3" key="1">
    <citation type="journal article" date="2014" name="Genome Biol.">
        <title>Transcriptome and methylome profiling reveals relics of genome dominance in the mesopolyploid Brassica oleracea.</title>
        <authorList>
            <person name="Parkin I.A."/>
            <person name="Koh C."/>
            <person name="Tang H."/>
            <person name="Robinson S.J."/>
            <person name="Kagale S."/>
            <person name="Clarke W.E."/>
            <person name="Town C.D."/>
            <person name="Nixon J."/>
            <person name="Krishnakumar V."/>
            <person name="Bidwell S.L."/>
            <person name="Denoeud F."/>
            <person name="Belcram H."/>
            <person name="Links M.G."/>
            <person name="Just J."/>
            <person name="Clarke C."/>
            <person name="Bender T."/>
            <person name="Huebert T."/>
            <person name="Mason A.S."/>
            <person name="Pires J.C."/>
            <person name="Barker G."/>
            <person name="Moore J."/>
            <person name="Walley P.G."/>
            <person name="Manoli S."/>
            <person name="Batley J."/>
            <person name="Edwards D."/>
            <person name="Nelson M.N."/>
            <person name="Wang X."/>
            <person name="Paterson A.H."/>
            <person name="King G."/>
            <person name="Bancroft I."/>
            <person name="Chalhoub B."/>
            <person name="Sharpe A.G."/>
        </authorList>
    </citation>
    <scope>NUCLEOTIDE SEQUENCE</scope>
    <source>
        <strain evidence="2 3">cv. TO1000</strain>
    </source>
</reference>
<dbReference type="Gramene" id="Bo9g024340.1">
    <property type="protein sequence ID" value="Bo9g024340.1"/>
    <property type="gene ID" value="Bo9g024340"/>
</dbReference>
<keyword evidence="1" id="KW-0175">Coiled coil</keyword>